<dbReference type="EMBL" id="JANBUJ010000247">
    <property type="protein sequence ID" value="KAJ2773272.1"/>
    <property type="molecule type" value="Genomic_DNA"/>
</dbReference>
<comment type="caution">
    <text evidence="1">The sequence shown here is derived from an EMBL/GenBank/DDBJ whole genome shotgun (WGS) entry which is preliminary data.</text>
</comment>
<keyword evidence="2" id="KW-1185">Reference proteome</keyword>
<proteinExistence type="predicted"/>
<sequence>MSAAFSAIATFAATVYSFAISWVLPAQPTPVAPVPTGYLVMLKMIVSQALTFIGCHAACLSPQTLARCPVCWAAPAQPSPPTLAASLTSIASQPFLIAHSLTARIHATASAALAQPSVSVRGAVFVVVCCFVISWFCMTRTQAHVNSRSEAIDAKINAILIRLDTWDKRFANFQTPHRPVIEIVKLTPGKGKGKGKEKCDDKPQTLEHVHSTSAEYDAKSNFILDAMDTGDKRPEDMHALHAKVTELSNVVTKNIKMSLEVSVWLRNLVHGPTEDVLDIRKRLDEPSTSNTLRSAFQPISTVPHPNL</sequence>
<evidence type="ECO:0000313" key="1">
    <source>
        <dbReference type="EMBL" id="KAJ2773272.1"/>
    </source>
</evidence>
<name>A0ACC1K577_9FUNG</name>
<accession>A0ACC1K577</accession>
<gene>
    <name evidence="1" type="ORF">IWQ57_001375</name>
</gene>
<reference evidence="1" key="1">
    <citation type="submission" date="2022-07" db="EMBL/GenBank/DDBJ databases">
        <title>Phylogenomic reconstructions and comparative analyses of Kickxellomycotina fungi.</title>
        <authorList>
            <person name="Reynolds N.K."/>
            <person name="Stajich J.E."/>
            <person name="Barry K."/>
            <person name="Grigoriev I.V."/>
            <person name="Crous P."/>
            <person name="Smith M.E."/>
        </authorList>
    </citation>
    <scope>NUCLEOTIDE SEQUENCE</scope>
    <source>
        <strain evidence="1">CBS 109366</strain>
    </source>
</reference>
<protein>
    <submittedName>
        <fullName evidence="1">Uncharacterized protein</fullName>
    </submittedName>
</protein>
<evidence type="ECO:0000313" key="2">
    <source>
        <dbReference type="Proteomes" id="UP001140234"/>
    </source>
</evidence>
<dbReference type="Proteomes" id="UP001140234">
    <property type="component" value="Unassembled WGS sequence"/>
</dbReference>
<organism evidence="1 2">
    <name type="scientific">Coemansia nantahalensis</name>
    <dbReference type="NCBI Taxonomy" id="2789366"/>
    <lineage>
        <taxon>Eukaryota</taxon>
        <taxon>Fungi</taxon>
        <taxon>Fungi incertae sedis</taxon>
        <taxon>Zoopagomycota</taxon>
        <taxon>Kickxellomycotina</taxon>
        <taxon>Kickxellomycetes</taxon>
        <taxon>Kickxellales</taxon>
        <taxon>Kickxellaceae</taxon>
        <taxon>Coemansia</taxon>
    </lineage>
</organism>